<keyword evidence="1" id="KW-0472">Membrane</keyword>
<sequence>MEASRLPWLLRQRPRQARSTGIDMRSYKQRTWFNVASVSGAPFTLAVVELFHPHPVDLLDLNVRLWMLVHYAQIPLFALSALAVTTLVRGHIDMAATVARIALFVFALSFVAFDTVAGVAVGILVDSAQASGTPEAWRSAIDALWMHPIMGGMRLNGDPSLAVLGRVSLAVGTVAAAVSLKRSGSSWVPAGLLAISSLGINLFHSHSWPGGPLTFGGIALAAGWMQYEAATRAARASRTAITFGRRAGDLSRGS</sequence>
<proteinExistence type="predicted"/>
<name>A0ABW8JQU9_9GAMM</name>
<accession>A0ABW8JQU9</accession>
<evidence type="ECO:0000313" key="2">
    <source>
        <dbReference type="EMBL" id="MFK2903484.1"/>
    </source>
</evidence>
<keyword evidence="1" id="KW-1133">Transmembrane helix</keyword>
<dbReference type="Proteomes" id="UP001620460">
    <property type="component" value="Unassembled WGS sequence"/>
</dbReference>
<evidence type="ECO:0000256" key="1">
    <source>
        <dbReference type="SAM" id="Phobius"/>
    </source>
</evidence>
<feature type="transmembrane region" description="Helical" evidence="1">
    <location>
        <begin position="32"/>
        <end position="51"/>
    </location>
</feature>
<keyword evidence="3" id="KW-1185">Reference proteome</keyword>
<protein>
    <submittedName>
        <fullName evidence="2">Uncharacterized protein</fullName>
    </submittedName>
</protein>
<gene>
    <name evidence="2" type="ORF">ISP17_05895</name>
</gene>
<feature type="transmembrane region" description="Helical" evidence="1">
    <location>
        <begin position="101"/>
        <end position="125"/>
    </location>
</feature>
<evidence type="ECO:0000313" key="3">
    <source>
        <dbReference type="Proteomes" id="UP001620460"/>
    </source>
</evidence>
<dbReference type="EMBL" id="JADIKM010000001">
    <property type="protein sequence ID" value="MFK2903484.1"/>
    <property type="molecule type" value="Genomic_DNA"/>
</dbReference>
<reference evidence="2 3" key="1">
    <citation type="submission" date="2020-10" db="EMBL/GenBank/DDBJ databases">
        <title>Phylogeny of dyella-like bacteria.</title>
        <authorList>
            <person name="Fu J."/>
        </authorList>
    </citation>
    <scope>NUCLEOTIDE SEQUENCE [LARGE SCALE GENOMIC DNA]</scope>
    <source>
        <strain evidence="2 3">Gsoil3046</strain>
    </source>
</reference>
<dbReference type="RefSeq" id="WP_404630964.1">
    <property type="nucleotide sequence ID" value="NZ_JADIKM010000001.1"/>
</dbReference>
<organism evidence="2 3">
    <name type="scientific">Dyella ginsengisoli</name>
    <dbReference type="NCBI Taxonomy" id="363848"/>
    <lineage>
        <taxon>Bacteria</taxon>
        <taxon>Pseudomonadati</taxon>
        <taxon>Pseudomonadota</taxon>
        <taxon>Gammaproteobacteria</taxon>
        <taxon>Lysobacterales</taxon>
        <taxon>Rhodanobacteraceae</taxon>
        <taxon>Dyella</taxon>
    </lineage>
</organism>
<feature type="transmembrane region" description="Helical" evidence="1">
    <location>
        <begin position="71"/>
        <end position="89"/>
    </location>
</feature>
<comment type="caution">
    <text evidence="2">The sequence shown here is derived from an EMBL/GenBank/DDBJ whole genome shotgun (WGS) entry which is preliminary data.</text>
</comment>
<keyword evidence="1" id="KW-0812">Transmembrane</keyword>